<evidence type="ECO:0000313" key="1">
    <source>
        <dbReference type="EMBL" id="NOH16478.1"/>
    </source>
</evidence>
<comment type="caution">
    <text evidence="1">The sequence shown here is derived from an EMBL/GenBank/DDBJ whole genome shotgun (WGS) entry which is preliminary data.</text>
</comment>
<dbReference type="EMBL" id="JABFIF010000017">
    <property type="protein sequence ID" value="NOH16478.1"/>
    <property type="molecule type" value="Genomic_DNA"/>
</dbReference>
<name>A0A7Y3XZ19_CLOCO</name>
<proteinExistence type="predicted"/>
<gene>
    <name evidence="1" type="ORF">HMJ28_08775</name>
</gene>
<accession>A0A7Y3XZ19</accession>
<dbReference type="RefSeq" id="WP_171303631.1">
    <property type="nucleotide sequence ID" value="NZ_JABFIF010000017.1"/>
</dbReference>
<reference evidence="1 2" key="1">
    <citation type="submission" date="2020-05" db="EMBL/GenBank/DDBJ databases">
        <title>Draft genome sequence of Clostridium cochlearium strain AGROS13 isolated from a sheep dairy farm in New Zealand.</title>
        <authorList>
            <person name="Gupta T.B."/>
            <person name="Jauregui R."/>
            <person name="Risson A.N."/>
            <person name="Brightwell G."/>
            <person name="Maclean P."/>
        </authorList>
    </citation>
    <scope>NUCLEOTIDE SEQUENCE [LARGE SCALE GENOMIC DNA]</scope>
    <source>
        <strain evidence="1 2">AGROS13</strain>
    </source>
</reference>
<evidence type="ECO:0000313" key="2">
    <source>
        <dbReference type="Proteomes" id="UP000528432"/>
    </source>
</evidence>
<organism evidence="1 2">
    <name type="scientific">Clostridium cochlearium</name>
    <dbReference type="NCBI Taxonomy" id="1494"/>
    <lineage>
        <taxon>Bacteria</taxon>
        <taxon>Bacillati</taxon>
        <taxon>Bacillota</taxon>
        <taxon>Clostridia</taxon>
        <taxon>Eubacteriales</taxon>
        <taxon>Clostridiaceae</taxon>
        <taxon>Clostridium</taxon>
    </lineage>
</organism>
<dbReference type="AlphaFoldDB" id="A0A7Y3XZ19"/>
<sequence length="158" mass="18555">MAYTASDLLAKIIYVEEKKRSICGARLEKIKNNTRIYVLIKVLMKKLDENIEFNKKLKEEVEKTQMEEINFIVYDKISFLIDEFSSKIVVPDVFNIKSVFKSCLEFQKDILALYIYIQGKVVQKQADVGTSTYKVLNTMIAKKKKELKELEDFQKKYC</sequence>
<dbReference type="Proteomes" id="UP000528432">
    <property type="component" value="Unassembled WGS sequence"/>
</dbReference>
<protein>
    <submittedName>
        <fullName evidence="1">Uncharacterized protein</fullName>
    </submittedName>
</protein>